<evidence type="ECO:0000256" key="1">
    <source>
        <dbReference type="ARBA" id="ARBA00001941"/>
    </source>
</evidence>
<dbReference type="EC" id="3.4.-.-" evidence="13"/>
<reference evidence="16" key="1">
    <citation type="journal article" date="2023" name="G3 (Bethesda)">
        <title>A reference genome for the long-term kleptoplast-retaining sea slug Elysia crispata morphotype clarki.</title>
        <authorList>
            <person name="Eastman K.E."/>
            <person name="Pendleton A.L."/>
            <person name="Shaikh M.A."/>
            <person name="Suttiyut T."/>
            <person name="Ogas R."/>
            <person name="Tomko P."/>
            <person name="Gavelis G."/>
            <person name="Widhalm J.R."/>
            <person name="Wisecaver J.H."/>
        </authorList>
    </citation>
    <scope>NUCLEOTIDE SEQUENCE</scope>
    <source>
        <strain evidence="16">ECLA1</strain>
    </source>
</reference>
<keyword evidence="4 13" id="KW-0645">Protease</keyword>
<evidence type="ECO:0000256" key="9">
    <source>
        <dbReference type="ARBA" id="ARBA00022989"/>
    </source>
</evidence>
<feature type="coiled-coil region" evidence="14">
    <location>
        <begin position="449"/>
        <end position="476"/>
    </location>
</feature>
<dbReference type="PANTHER" id="PTHR31120">
    <property type="entry name" value="METALLOPROTEASE TIKI"/>
    <property type="match status" value="1"/>
</dbReference>
<keyword evidence="7 13" id="KW-0732">Signal</keyword>
<accession>A0AAE1E1L1</accession>
<keyword evidence="14" id="KW-0175">Coiled coil</keyword>
<evidence type="ECO:0000256" key="2">
    <source>
        <dbReference type="ARBA" id="ARBA00004479"/>
    </source>
</evidence>
<dbReference type="GO" id="GO:0006508">
    <property type="term" value="P:proteolysis"/>
    <property type="evidence" value="ECO:0007669"/>
    <property type="project" value="UniProtKB-KW"/>
</dbReference>
<keyword evidence="11" id="KW-0472">Membrane</keyword>
<organism evidence="16 17">
    <name type="scientific">Elysia crispata</name>
    <name type="common">lettuce slug</name>
    <dbReference type="NCBI Taxonomy" id="231223"/>
    <lineage>
        <taxon>Eukaryota</taxon>
        <taxon>Metazoa</taxon>
        <taxon>Spiralia</taxon>
        <taxon>Lophotrochozoa</taxon>
        <taxon>Mollusca</taxon>
        <taxon>Gastropoda</taxon>
        <taxon>Heterobranchia</taxon>
        <taxon>Euthyneura</taxon>
        <taxon>Panpulmonata</taxon>
        <taxon>Sacoglossa</taxon>
        <taxon>Placobranchoidea</taxon>
        <taxon>Plakobranchidae</taxon>
        <taxon>Elysia</taxon>
    </lineage>
</organism>
<keyword evidence="13" id="KW-0879">Wnt signaling pathway</keyword>
<evidence type="ECO:0000313" key="17">
    <source>
        <dbReference type="Proteomes" id="UP001283361"/>
    </source>
</evidence>
<keyword evidence="8 13" id="KW-0378">Hydrolase</keyword>
<comment type="cofactor">
    <cofactor evidence="1">
        <name>Co(2+)</name>
        <dbReference type="ChEBI" id="CHEBI:48828"/>
    </cofactor>
</comment>
<dbReference type="GO" id="GO:0005886">
    <property type="term" value="C:plasma membrane"/>
    <property type="evidence" value="ECO:0007669"/>
    <property type="project" value="UniProtKB-SubCell"/>
</dbReference>
<keyword evidence="13" id="KW-1003">Cell membrane</keyword>
<feature type="compositionally biased region" description="Polar residues" evidence="15">
    <location>
        <begin position="481"/>
        <end position="491"/>
    </location>
</feature>
<evidence type="ECO:0000256" key="11">
    <source>
        <dbReference type="ARBA" id="ARBA00023136"/>
    </source>
</evidence>
<evidence type="ECO:0000256" key="10">
    <source>
        <dbReference type="ARBA" id="ARBA00023049"/>
    </source>
</evidence>
<proteinExistence type="inferred from homology"/>
<dbReference type="Pfam" id="PF01963">
    <property type="entry name" value="TraB_PrgY_gumN"/>
    <property type="match status" value="1"/>
</dbReference>
<sequence>MQLSVSAAQGYTIADTESPAIPKRGAPPEPRRLAPVRAPWLATPVMLTWWLLSPLLALMGPFCGYVTARNLASLDLEMEDCSTKERGLNSFLWTIKRSPPAYLFGTIHVPYDRVWEYIPENSKTAFSDSDSAIFELDLTNPYTLTALAECQILPHGQTLADVLPKDLYSRLQRHLAYVRTRMTDWMSEEQKKKGLFADYLFNAIAGNWRRKRPVWVMLMVNSLTEADVKSRGIPVLDLYLAQQAEREGKVTGAVERVEEQCLPLNDLDLSQVVFALNQTLLQHEIMRNQNTRPDYSSTALIKHYNCGDLNSLMFSRDSTQVPALTNSSLSPRDLEKAELIERYFQRELIDKRNQRMAQRVAYLIEQHPHTSFFFAFGAGHFLGNKTVIDRLRLGGLEVQHTGPGDNITRLNHAKERKPRKKSRKFVLSDDFPQPSDVIYGDIQYLFAKRIRHNKRYRKERRKLQRAKKRQEQQESLWSNLDPSTFYNQNRYPKNGNKKKKTRSRPNTFNDLWIRTEQISPRYLEQMGDTVFVQRPQTTEKPKRRVYWIAYDTGVSRSRVDQAVLFSSFLCAILIRCSRWI</sequence>
<dbReference type="CDD" id="cd14789">
    <property type="entry name" value="Tiki"/>
    <property type="match status" value="1"/>
</dbReference>
<evidence type="ECO:0000256" key="14">
    <source>
        <dbReference type="SAM" id="Coils"/>
    </source>
</evidence>
<comment type="cofactor">
    <cofactor evidence="13">
        <name>Mn(2+)</name>
        <dbReference type="ChEBI" id="CHEBI:29035"/>
    </cofactor>
    <cofactor evidence="13">
        <name>Co(2+)</name>
        <dbReference type="ChEBI" id="CHEBI:48828"/>
    </cofactor>
    <text evidence="13">Divalent metal cations. Mn(2+) or Co(2+).</text>
</comment>
<feature type="region of interest" description="Disordered" evidence="15">
    <location>
        <begin position="481"/>
        <end position="505"/>
    </location>
</feature>
<evidence type="ECO:0000256" key="4">
    <source>
        <dbReference type="ARBA" id="ARBA00022670"/>
    </source>
</evidence>
<evidence type="ECO:0000256" key="15">
    <source>
        <dbReference type="SAM" id="MobiDB-lite"/>
    </source>
</evidence>
<name>A0AAE1E1L1_9GAST</name>
<dbReference type="InterPro" id="IPR002816">
    <property type="entry name" value="TraB/PrgY/GumN_fam"/>
</dbReference>
<comment type="function">
    <text evidence="13">Metalloprotease that acts as a negative regulator of the Wnt signaling pathway.</text>
</comment>
<dbReference type="InterPro" id="IPR040230">
    <property type="entry name" value="TIKI1/2-like"/>
</dbReference>
<keyword evidence="5" id="KW-0812">Transmembrane</keyword>
<dbReference type="Proteomes" id="UP001283361">
    <property type="component" value="Unassembled WGS sequence"/>
</dbReference>
<evidence type="ECO:0000256" key="8">
    <source>
        <dbReference type="ARBA" id="ARBA00022801"/>
    </source>
</evidence>
<dbReference type="EMBL" id="JAWDGP010001550">
    <property type="protein sequence ID" value="KAK3790245.1"/>
    <property type="molecule type" value="Genomic_DNA"/>
</dbReference>
<gene>
    <name evidence="16" type="ORF">RRG08_034809</name>
</gene>
<keyword evidence="9" id="KW-1133">Transmembrane helix</keyword>
<dbReference type="AlphaFoldDB" id="A0AAE1E1L1"/>
<evidence type="ECO:0000256" key="3">
    <source>
        <dbReference type="ARBA" id="ARBA00008261"/>
    </source>
</evidence>
<keyword evidence="10 13" id="KW-0482">Metalloprotease</keyword>
<evidence type="ECO:0000313" key="16">
    <source>
        <dbReference type="EMBL" id="KAK3790245.1"/>
    </source>
</evidence>
<dbReference type="GO" id="GO:0004222">
    <property type="term" value="F:metalloendopeptidase activity"/>
    <property type="evidence" value="ECO:0007669"/>
    <property type="project" value="UniProtKB-UniRule"/>
</dbReference>
<keyword evidence="6 13" id="KW-0479">Metal-binding</keyword>
<evidence type="ECO:0000256" key="13">
    <source>
        <dbReference type="RuleBase" id="RU369069"/>
    </source>
</evidence>
<keyword evidence="12" id="KW-0325">Glycoprotein</keyword>
<evidence type="ECO:0000256" key="5">
    <source>
        <dbReference type="ARBA" id="ARBA00022692"/>
    </source>
</evidence>
<evidence type="ECO:0000256" key="7">
    <source>
        <dbReference type="ARBA" id="ARBA00022729"/>
    </source>
</evidence>
<dbReference type="PANTHER" id="PTHR31120:SF6">
    <property type="entry name" value="METALLOPROTEASE TIKI HOMOLOG"/>
    <property type="match status" value="1"/>
</dbReference>
<evidence type="ECO:0000256" key="12">
    <source>
        <dbReference type="ARBA" id="ARBA00023180"/>
    </source>
</evidence>
<dbReference type="GO" id="GO:0016055">
    <property type="term" value="P:Wnt signaling pathway"/>
    <property type="evidence" value="ECO:0007669"/>
    <property type="project" value="UniProtKB-KW"/>
</dbReference>
<comment type="similarity">
    <text evidence="3 13">Belongs to the TIKI family.</text>
</comment>
<comment type="subcellular location">
    <subcellularLocation>
        <location evidence="13">Cell membrane</location>
        <topology evidence="13">Single-pass type I membrane protein</topology>
    </subcellularLocation>
    <subcellularLocation>
        <location evidence="2">Membrane</location>
        <topology evidence="2">Single-pass type I membrane protein</topology>
    </subcellularLocation>
</comment>
<comment type="caution">
    <text evidence="16">The sequence shown here is derived from an EMBL/GenBank/DDBJ whole genome shotgun (WGS) entry which is preliminary data.</text>
</comment>
<evidence type="ECO:0000256" key="6">
    <source>
        <dbReference type="ARBA" id="ARBA00022723"/>
    </source>
</evidence>
<keyword evidence="17" id="KW-1185">Reference proteome</keyword>
<dbReference type="GO" id="GO:0030178">
    <property type="term" value="P:negative regulation of Wnt signaling pathway"/>
    <property type="evidence" value="ECO:0007669"/>
    <property type="project" value="UniProtKB-UniRule"/>
</dbReference>
<dbReference type="GO" id="GO:0046872">
    <property type="term" value="F:metal ion binding"/>
    <property type="evidence" value="ECO:0007669"/>
    <property type="project" value="UniProtKB-UniRule"/>
</dbReference>
<protein>
    <recommendedName>
        <fullName evidence="13">Metalloprotease TIKI homolog</fullName>
        <ecNumber evidence="13">3.4.-.-</ecNumber>
    </recommendedName>
</protein>